<proteinExistence type="inferred from homology"/>
<dbReference type="InterPro" id="IPR045851">
    <property type="entry name" value="AMP-bd_C_sf"/>
</dbReference>
<dbReference type="InterPro" id="IPR042099">
    <property type="entry name" value="ANL_N_sf"/>
</dbReference>
<dbReference type="InterPro" id="IPR025110">
    <property type="entry name" value="AMP-bd_C"/>
</dbReference>
<dbReference type="PROSITE" id="PS00455">
    <property type="entry name" value="AMP_BINDING"/>
    <property type="match status" value="1"/>
</dbReference>
<dbReference type="PANTHER" id="PTHR43201">
    <property type="entry name" value="ACYL-COA SYNTHETASE"/>
    <property type="match status" value="1"/>
</dbReference>
<gene>
    <name evidence="5" type="ORF">Ade02nite_13660</name>
</gene>
<comment type="caution">
    <text evidence="5">The sequence shown here is derived from an EMBL/GenBank/DDBJ whole genome shotgun (WGS) entry which is preliminary data.</text>
</comment>
<reference evidence="5 6" key="1">
    <citation type="submission" date="2021-01" db="EMBL/GenBank/DDBJ databases">
        <title>Whole genome shotgun sequence of Actinoplanes deccanensis NBRC 13994.</title>
        <authorList>
            <person name="Komaki H."/>
            <person name="Tamura T."/>
        </authorList>
    </citation>
    <scope>NUCLEOTIDE SEQUENCE [LARGE SCALE GENOMIC DNA]</scope>
    <source>
        <strain evidence="5 6">NBRC 13994</strain>
    </source>
</reference>
<dbReference type="SUPFAM" id="SSF56801">
    <property type="entry name" value="Acetyl-CoA synthetase-like"/>
    <property type="match status" value="1"/>
</dbReference>
<name>A0ABQ3XYE7_9ACTN</name>
<dbReference type="PANTHER" id="PTHR43201:SF5">
    <property type="entry name" value="MEDIUM-CHAIN ACYL-COA LIGASE ACSF2, MITOCHONDRIAL"/>
    <property type="match status" value="1"/>
</dbReference>
<accession>A0ABQ3XYE7</accession>
<feature type="domain" description="AMP-dependent synthetase/ligase" evidence="3">
    <location>
        <begin position="16"/>
        <end position="364"/>
    </location>
</feature>
<dbReference type="Gene3D" id="3.30.300.30">
    <property type="match status" value="1"/>
</dbReference>
<protein>
    <submittedName>
        <fullName evidence="5">AMP-binding protein</fullName>
    </submittedName>
</protein>
<keyword evidence="2" id="KW-0436">Ligase</keyword>
<dbReference type="RefSeq" id="WP_203760663.1">
    <property type="nucleotide sequence ID" value="NZ_BAAABO010000006.1"/>
</dbReference>
<feature type="domain" description="AMP-binding enzyme C-terminal" evidence="4">
    <location>
        <begin position="417"/>
        <end position="492"/>
    </location>
</feature>
<evidence type="ECO:0000259" key="3">
    <source>
        <dbReference type="Pfam" id="PF00501"/>
    </source>
</evidence>
<dbReference type="InterPro" id="IPR020845">
    <property type="entry name" value="AMP-binding_CS"/>
</dbReference>
<evidence type="ECO:0000256" key="2">
    <source>
        <dbReference type="ARBA" id="ARBA00022598"/>
    </source>
</evidence>
<evidence type="ECO:0000313" key="6">
    <source>
        <dbReference type="Proteomes" id="UP000609879"/>
    </source>
</evidence>
<dbReference type="Proteomes" id="UP000609879">
    <property type="component" value="Unassembled WGS sequence"/>
</dbReference>
<dbReference type="EMBL" id="BOMI01000021">
    <property type="protein sequence ID" value="GID72725.1"/>
    <property type="molecule type" value="Genomic_DNA"/>
</dbReference>
<keyword evidence="6" id="KW-1185">Reference proteome</keyword>
<sequence>MTAGPAPTLYAALLATAQRRPDRPALVCPRHRLTHADLVAAAGRLAGVYRKLGVRRGDRVVCSVGNRCEYPVAMTAAWSLGAVHVAADHRATVPELDAVIGKTGASTLIYEPGDERMSPYATPAALRRRHPDLRVVVVTGHLAPAELARWTVDDRGEPDPGDGPAPDDPAVVFISSGTTGAPKATVGFHGNLAGRWRGLAGWLEFQPGDVHLAQVPLSHGFGMMMATAGLLAGGSLVLLDRFSPEAALRAIGAHGVTVLTGAPAHFALLLDRLDPDTHRVDTLRFAVGTAGAFRPDLVNAIWERLAVDLMAMYGSSEGIGVATKDAEDVLRGSVGRPDPGTVRIVGPDREPLPAGAVGEVAFSRAAFPVRYYGEEPPREQWYYSGDLGRLDEQGRLYIQGRLAHRIDRGGLKVDPVEVEQALLRCPDVLDAAVFGRPDPVVGETVCACVRPAAGRRPGLEGLRAQLSGSLAPFKLPEELCLLDEIPRTAIGKVDLPRLREMAGTAPSQRLARR</sequence>
<dbReference type="Pfam" id="PF00501">
    <property type="entry name" value="AMP-binding"/>
    <property type="match status" value="1"/>
</dbReference>
<organism evidence="5 6">
    <name type="scientific">Paractinoplanes deccanensis</name>
    <dbReference type="NCBI Taxonomy" id="113561"/>
    <lineage>
        <taxon>Bacteria</taxon>
        <taxon>Bacillati</taxon>
        <taxon>Actinomycetota</taxon>
        <taxon>Actinomycetes</taxon>
        <taxon>Micromonosporales</taxon>
        <taxon>Micromonosporaceae</taxon>
        <taxon>Paractinoplanes</taxon>
    </lineage>
</organism>
<evidence type="ECO:0000313" key="5">
    <source>
        <dbReference type="EMBL" id="GID72725.1"/>
    </source>
</evidence>
<dbReference type="CDD" id="cd04433">
    <property type="entry name" value="AFD_class_I"/>
    <property type="match status" value="1"/>
</dbReference>
<evidence type="ECO:0000259" key="4">
    <source>
        <dbReference type="Pfam" id="PF13193"/>
    </source>
</evidence>
<comment type="similarity">
    <text evidence="1">Belongs to the ATP-dependent AMP-binding enzyme family.</text>
</comment>
<dbReference type="InterPro" id="IPR000873">
    <property type="entry name" value="AMP-dep_synth/lig_dom"/>
</dbReference>
<dbReference type="Pfam" id="PF13193">
    <property type="entry name" value="AMP-binding_C"/>
    <property type="match status" value="1"/>
</dbReference>
<evidence type="ECO:0000256" key="1">
    <source>
        <dbReference type="ARBA" id="ARBA00006432"/>
    </source>
</evidence>
<dbReference type="Gene3D" id="3.40.50.12780">
    <property type="entry name" value="N-terminal domain of ligase-like"/>
    <property type="match status" value="1"/>
</dbReference>